<sequence length="71" mass="7637">MQDLDSPETLDVLGEHGALSVAGDAELCDGGDGVPSRPVTYRSITLTLDRNHRISGDLARALSQAWRCQMP</sequence>
<dbReference type="Proteomes" id="UP000256269">
    <property type="component" value="Unassembled WGS sequence"/>
</dbReference>
<evidence type="ECO:0000313" key="2">
    <source>
        <dbReference type="Proteomes" id="UP000256269"/>
    </source>
</evidence>
<organism evidence="1 2">
    <name type="scientific">Kutzneria buriramensis</name>
    <dbReference type="NCBI Taxonomy" id="1045776"/>
    <lineage>
        <taxon>Bacteria</taxon>
        <taxon>Bacillati</taxon>
        <taxon>Actinomycetota</taxon>
        <taxon>Actinomycetes</taxon>
        <taxon>Pseudonocardiales</taxon>
        <taxon>Pseudonocardiaceae</taxon>
        <taxon>Kutzneria</taxon>
    </lineage>
</organism>
<dbReference type="AlphaFoldDB" id="A0A3E0G5N7"/>
<dbReference type="RefSeq" id="WP_170218264.1">
    <property type="nucleotide sequence ID" value="NZ_CP144375.1"/>
</dbReference>
<protein>
    <submittedName>
        <fullName evidence="1">Uncharacterized protein</fullName>
    </submittedName>
</protein>
<keyword evidence="2" id="KW-1185">Reference proteome</keyword>
<comment type="caution">
    <text evidence="1">The sequence shown here is derived from an EMBL/GenBank/DDBJ whole genome shotgun (WGS) entry which is preliminary data.</text>
</comment>
<dbReference type="EMBL" id="QUNO01000039">
    <property type="protein sequence ID" value="REH17992.1"/>
    <property type="molecule type" value="Genomic_DNA"/>
</dbReference>
<name>A0A3E0G5N7_9PSEU</name>
<proteinExistence type="predicted"/>
<gene>
    <name evidence="1" type="ORF">BCF44_13924</name>
</gene>
<accession>A0A3E0G5N7</accession>
<reference evidence="1 2" key="1">
    <citation type="submission" date="2018-08" db="EMBL/GenBank/DDBJ databases">
        <title>Genomic Encyclopedia of Archaeal and Bacterial Type Strains, Phase II (KMG-II): from individual species to whole genera.</title>
        <authorList>
            <person name="Goeker M."/>
        </authorList>
    </citation>
    <scope>NUCLEOTIDE SEQUENCE [LARGE SCALE GENOMIC DNA]</scope>
    <source>
        <strain evidence="1 2">DSM 45791</strain>
    </source>
</reference>
<evidence type="ECO:0000313" key="1">
    <source>
        <dbReference type="EMBL" id="REH17992.1"/>
    </source>
</evidence>